<reference evidence="2 3" key="1">
    <citation type="submission" date="2024-10" db="EMBL/GenBank/DDBJ databases">
        <title>Updated reference genomes for cyclostephanoid diatoms.</title>
        <authorList>
            <person name="Roberts W.R."/>
            <person name="Alverson A.J."/>
        </authorList>
    </citation>
    <scope>NUCLEOTIDE SEQUENCE [LARGE SCALE GENOMIC DNA]</scope>
    <source>
        <strain evidence="2 3">AJA232-27</strain>
    </source>
</reference>
<comment type="caution">
    <text evidence="2">The sequence shown here is derived from an EMBL/GenBank/DDBJ whole genome shotgun (WGS) entry which is preliminary data.</text>
</comment>
<gene>
    <name evidence="2" type="ORF">ACHAWU_001709</name>
</gene>
<accession>A0ABD3MC28</accession>
<evidence type="ECO:0000256" key="1">
    <source>
        <dbReference type="SAM" id="MobiDB-lite"/>
    </source>
</evidence>
<sequence length="141" mass="16411">MNGNMKQQKQKEPFKVSHRTRGLTSNDTGRQYTSMGWDKQILPLFKYGKGAQFPAFLTWKAGVDYSLVNYMRSLFVKDILLENHAKRFTEEGIKQENDTLFRSRGIHAPKKELTGEFGASIVGWYQPEDIWLMYLKLTMLP</sequence>
<dbReference type="Proteomes" id="UP001530293">
    <property type="component" value="Unassembled WGS sequence"/>
</dbReference>
<protein>
    <submittedName>
        <fullName evidence="2">Uncharacterized protein</fullName>
    </submittedName>
</protein>
<name>A0ABD3MC28_9STRA</name>
<evidence type="ECO:0000313" key="3">
    <source>
        <dbReference type="Proteomes" id="UP001530293"/>
    </source>
</evidence>
<dbReference type="EMBL" id="JALLBG020000190">
    <property type="protein sequence ID" value="KAL3760199.1"/>
    <property type="molecule type" value="Genomic_DNA"/>
</dbReference>
<proteinExistence type="predicted"/>
<keyword evidence="3" id="KW-1185">Reference proteome</keyword>
<organism evidence="2 3">
    <name type="scientific">Discostella pseudostelligera</name>
    <dbReference type="NCBI Taxonomy" id="259834"/>
    <lineage>
        <taxon>Eukaryota</taxon>
        <taxon>Sar</taxon>
        <taxon>Stramenopiles</taxon>
        <taxon>Ochrophyta</taxon>
        <taxon>Bacillariophyta</taxon>
        <taxon>Coscinodiscophyceae</taxon>
        <taxon>Thalassiosirophycidae</taxon>
        <taxon>Stephanodiscales</taxon>
        <taxon>Stephanodiscaceae</taxon>
        <taxon>Discostella</taxon>
    </lineage>
</organism>
<feature type="region of interest" description="Disordered" evidence="1">
    <location>
        <begin position="1"/>
        <end position="29"/>
    </location>
</feature>
<dbReference type="AlphaFoldDB" id="A0ABD3MC28"/>
<evidence type="ECO:0000313" key="2">
    <source>
        <dbReference type="EMBL" id="KAL3760199.1"/>
    </source>
</evidence>